<dbReference type="EMBL" id="ML120385">
    <property type="protein sequence ID" value="RPA99694.1"/>
    <property type="molecule type" value="Genomic_DNA"/>
</dbReference>
<gene>
    <name evidence="1" type="ORF">L873DRAFT_873639</name>
    <name evidence="2" type="ORF">L873DRAFT_873706</name>
</gene>
<sequence>MAMLLRNVTDGRIREFCKTSAHAARENLKYPKQRPYSPPPGHQINHKIALECNEIASLSVSEYGNCGSLLR</sequence>
<accession>A0A3N4K1B7</accession>
<dbReference type="Proteomes" id="UP000276215">
    <property type="component" value="Unassembled WGS sequence"/>
</dbReference>
<protein>
    <submittedName>
        <fullName evidence="1">Uncharacterized protein</fullName>
    </submittedName>
</protein>
<reference evidence="1 3" key="1">
    <citation type="journal article" date="2018" name="Nat. Ecol. Evol.">
        <title>Pezizomycetes genomes reveal the molecular basis of ectomycorrhizal truffle lifestyle.</title>
        <authorList>
            <person name="Murat C."/>
            <person name="Payen T."/>
            <person name="Noel B."/>
            <person name="Kuo A."/>
            <person name="Morin E."/>
            <person name="Chen J."/>
            <person name="Kohler A."/>
            <person name="Krizsan K."/>
            <person name="Balestrini R."/>
            <person name="Da Silva C."/>
            <person name="Montanini B."/>
            <person name="Hainaut M."/>
            <person name="Levati E."/>
            <person name="Barry K.W."/>
            <person name="Belfiori B."/>
            <person name="Cichocki N."/>
            <person name="Clum A."/>
            <person name="Dockter R.B."/>
            <person name="Fauchery L."/>
            <person name="Guy J."/>
            <person name="Iotti M."/>
            <person name="Le Tacon F."/>
            <person name="Lindquist E.A."/>
            <person name="Lipzen A."/>
            <person name="Malagnac F."/>
            <person name="Mello A."/>
            <person name="Molinier V."/>
            <person name="Miyauchi S."/>
            <person name="Poulain J."/>
            <person name="Riccioni C."/>
            <person name="Rubini A."/>
            <person name="Sitrit Y."/>
            <person name="Splivallo R."/>
            <person name="Traeger S."/>
            <person name="Wang M."/>
            <person name="Zifcakova L."/>
            <person name="Wipf D."/>
            <person name="Zambonelli A."/>
            <person name="Paolocci F."/>
            <person name="Nowrousian M."/>
            <person name="Ottonello S."/>
            <person name="Baldrian P."/>
            <person name="Spatafora J.W."/>
            <person name="Henrissat B."/>
            <person name="Nagy L.G."/>
            <person name="Aury J.M."/>
            <person name="Wincker P."/>
            <person name="Grigoriev I.V."/>
            <person name="Bonfante P."/>
            <person name="Martin F.M."/>
        </authorList>
    </citation>
    <scope>NUCLEOTIDE SEQUENCE [LARGE SCALE GENOMIC DNA]</scope>
    <source>
        <strain evidence="1 3">120613-1</strain>
    </source>
</reference>
<evidence type="ECO:0000313" key="2">
    <source>
        <dbReference type="EMBL" id="RPA99698.1"/>
    </source>
</evidence>
<evidence type="ECO:0000313" key="1">
    <source>
        <dbReference type="EMBL" id="RPA99694.1"/>
    </source>
</evidence>
<evidence type="ECO:0000313" key="3">
    <source>
        <dbReference type="Proteomes" id="UP000276215"/>
    </source>
</evidence>
<name>A0A3N4K1B7_9PEZI</name>
<proteinExistence type="predicted"/>
<dbReference type="EMBL" id="ML120385">
    <property type="protein sequence ID" value="RPA99698.1"/>
    <property type="molecule type" value="Genomic_DNA"/>
</dbReference>
<keyword evidence="3" id="KW-1185">Reference proteome</keyword>
<organism evidence="1 3">
    <name type="scientific">Choiromyces venosus 120613-1</name>
    <dbReference type="NCBI Taxonomy" id="1336337"/>
    <lineage>
        <taxon>Eukaryota</taxon>
        <taxon>Fungi</taxon>
        <taxon>Dikarya</taxon>
        <taxon>Ascomycota</taxon>
        <taxon>Pezizomycotina</taxon>
        <taxon>Pezizomycetes</taxon>
        <taxon>Pezizales</taxon>
        <taxon>Tuberaceae</taxon>
        <taxon>Choiromyces</taxon>
    </lineage>
</organism>
<dbReference type="AlphaFoldDB" id="A0A3N4K1B7"/>